<evidence type="ECO:0000313" key="1">
    <source>
        <dbReference type="EMBL" id="MEQ2162543.1"/>
    </source>
</evidence>
<comment type="caution">
    <text evidence="1">The sequence shown here is derived from an EMBL/GenBank/DDBJ whole genome shotgun (WGS) entry which is preliminary data.</text>
</comment>
<name>A0ABV0MTV1_9TELE</name>
<evidence type="ECO:0000313" key="2">
    <source>
        <dbReference type="Proteomes" id="UP001476798"/>
    </source>
</evidence>
<reference evidence="1 2" key="1">
    <citation type="submission" date="2021-06" db="EMBL/GenBank/DDBJ databases">
        <authorList>
            <person name="Palmer J.M."/>
        </authorList>
    </citation>
    <scope>NUCLEOTIDE SEQUENCE [LARGE SCALE GENOMIC DNA]</scope>
    <source>
        <strain evidence="1 2">GA_2019</strain>
        <tissue evidence="1">Muscle</tissue>
    </source>
</reference>
<dbReference type="PROSITE" id="PS51257">
    <property type="entry name" value="PROKAR_LIPOPROTEIN"/>
    <property type="match status" value="1"/>
</dbReference>
<accession>A0ABV0MTV1</accession>
<proteinExistence type="predicted"/>
<organism evidence="1 2">
    <name type="scientific">Goodea atripinnis</name>
    <dbReference type="NCBI Taxonomy" id="208336"/>
    <lineage>
        <taxon>Eukaryota</taxon>
        <taxon>Metazoa</taxon>
        <taxon>Chordata</taxon>
        <taxon>Craniata</taxon>
        <taxon>Vertebrata</taxon>
        <taxon>Euteleostomi</taxon>
        <taxon>Actinopterygii</taxon>
        <taxon>Neopterygii</taxon>
        <taxon>Teleostei</taxon>
        <taxon>Neoteleostei</taxon>
        <taxon>Acanthomorphata</taxon>
        <taxon>Ovalentaria</taxon>
        <taxon>Atherinomorphae</taxon>
        <taxon>Cyprinodontiformes</taxon>
        <taxon>Goodeidae</taxon>
        <taxon>Goodea</taxon>
    </lineage>
</organism>
<dbReference type="EMBL" id="JAHRIO010011967">
    <property type="protein sequence ID" value="MEQ2162543.1"/>
    <property type="molecule type" value="Genomic_DNA"/>
</dbReference>
<dbReference type="Proteomes" id="UP001476798">
    <property type="component" value="Unassembled WGS sequence"/>
</dbReference>
<keyword evidence="2" id="KW-1185">Reference proteome</keyword>
<sequence>MNVKEEGVSSSFTTAWGCGCRLMSHGADTCSSSSLLLFFCSSRFSTTSVEMAGLSVSTLCLTRNFSSYPTLAKFTTLRIYVNLPDMILRDFAKVNKYDCLRHCVEQSLL</sequence>
<protein>
    <submittedName>
        <fullName evidence="1">Uncharacterized protein</fullName>
    </submittedName>
</protein>
<gene>
    <name evidence="1" type="ORF">GOODEAATRI_020803</name>
</gene>